<feature type="domain" description="NmrA-like" evidence="3">
    <location>
        <begin position="1"/>
        <end position="316"/>
    </location>
</feature>
<dbReference type="Gene3D" id="3.40.50.720">
    <property type="entry name" value="NAD(P)-binding Rossmann-like Domain"/>
    <property type="match status" value="1"/>
</dbReference>
<dbReference type="AlphaFoldDB" id="A0A6A6XMI2"/>
<dbReference type="OrthoDB" id="3358371at2759"/>
<dbReference type="EMBL" id="MU001804">
    <property type="protein sequence ID" value="KAF2797542.1"/>
    <property type="molecule type" value="Genomic_DNA"/>
</dbReference>
<evidence type="ECO:0000313" key="4">
    <source>
        <dbReference type="EMBL" id="KAF2797542.1"/>
    </source>
</evidence>
<keyword evidence="5" id="KW-1185">Reference proteome</keyword>
<dbReference type="InterPro" id="IPR008030">
    <property type="entry name" value="NmrA-like"/>
</dbReference>
<dbReference type="SUPFAM" id="SSF51735">
    <property type="entry name" value="NAD(P)-binding Rossmann-fold domains"/>
    <property type="match status" value="1"/>
</dbReference>
<keyword evidence="2" id="KW-0521">NADP</keyword>
<dbReference type="InterPro" id="IPR036291">
    <property type="entry name" value="NAD(P)-bd_dom_sf"/>
</dbReference>
<dbReference type="Proteomes" id="UP000799757">
    <property type="component" value="Unassembled WGS sequence"/>
</dbReference>
<name>A0A6A6XMI2_9PLEO</name>
<accession>A0A6A6XMI2</accession>
<dbReference type="InterPro" id="IPR051164">
    <property type="entry name" value="NmrA-like_oxidored"/>
</dbReference>
<gene>
    <name evidence="4" type="ORF">K505DRAFT_235328</name>
</gene>
<evidence type="ECO:0000259" key="3">
    <source>
        <dbReference type="Pfam" id="PF05368"/>
    </source>
</evidence>
<evidence type="ECO:0000256" key="1">
    <source>
        <dbReference type="ARBA" id="ARBA00006328"/>
    </source>
</evidence>
<dbReference type="Gene3D" id="3.90.25.10">
    <property type="entry name" value="UDP-galactose 4-epimerase, domain 1"/>
    <property type="match status" value="1"/>
</dbReference>
<dbReference type="PANTHER" id="PTHR42748">
    <property type="entry name" value="NITROGEN METABOLITE REPRESSION PROTEIN NMRA FAMILY MEMBER"/>
    <property type="match status" value="1"/>
</dbReference>
<proteinExistence type="inferred from homology"/>
<evidence type="ECO:0000313" key="5">
    <source>
        <dbReference type="Proteomes" id="UP000799757"/>
    </source>
</evidence>
<protein>
    <submittedName>
        <fullName evidence="4">NAD(P)-binding protein</fullName>
    </submittedName>
</protein>
<organism evidence="4 5">
    <name type="scientific">Melanomma pulvis-pyrius CBS 109.77</name>
    <dbReference type="NCBI Taxonomy" id="1314802"/>
    <lineage>
        <taxon>Eukaryota</taxon>
        <taxon>Fungi</taxon>
        <taxon>Dikarya</taxon>
        <taxon>Ascomycota</taxon>
        <taxon>Pezizomycotina</taxon>
        <taxon>Dothideomycetes</taxon>
        <taxon>Pleosporomycetidae</taxon>
        <taxon>Pleosporales</taxon>
        <taxon>Melanommataceae</taxon>
        <taxon>Melanomma</taxon>
    </lineage>
</organism>
<reference evidence="4" key="1">
    <citation type="journal article" date="2020" name="Stud. Mycol.">
        <title>101 Dothideomycetes genomes: a test case for predicting lifestyles and emergence of pathogens.</title>
        <authorList>
            <person name="Haridas S."/>
            <person name="Albert R."/>
            <person name="Binder M."/>
            <person name="Bloem J."/>
            <person name="Labutti K."/>
            <person name="Salamov A."/>
            <person name="Andreopoulos B."/>
            <person name="Baker S."/>
            <person name="Barry K."/>
            <person name="Bills G."/>
            <person name="Bluhm B."/>
            <person name="Cannon C."/>
            <person name="Castanera R."/>
            <person name="Culley D."/>
            <person name="Daum C."/>
            <person name="Ezra D."/>
            <person name="Gonzalez J."/>
            <person name="Henrissat B."/>
            <person name="Kuo A."/>
            <person name="Liang C."/>
            <person name="Lipzen A."/>
            <person name="Lutzoni F."/>
            <person name="Magnuson J."/>
            <person name="Mondo S."/>
            <person name="Nolan M."/>
            <person name="Ohm R."/>
            <person name="Pangilinan J."/>
            <person name="Park H.-J."/>
            <person name="Ramirez L."/>
            <person name="Alfaro M."/>
            <person name="Sun H."/>
            <person name="Tritt A."/>
            <person name="Yoshinaga Y."/>
            <person name="Zwiers L.-H."/>
            <person name="Turgeon B."/>
            <person name="Goodwin S."/>
            <person name="Spatafora J."/>
            <person name="Crous P."/>
            <person name="Grigoriev I."/>
        </authorList>
    </citation>
    <scope>NUCLEOTIDE SEQUENCE</scope>
    <source>
        <strain evidence="4">CBS 109.77</strain>
    </source>
</reference>
<comment type="similarity">
    <text evidence="1">Belongs to the NmrA-type oxidoreductase family.</text>
</comment>
<dbReference type="Pfam" id="PF05368">
    <property type="entry name" value="NmrA"/>
    <property type="match status" value="1"/>
</dbReference>
<sequence>MDKLIVIVGITGTQGNSVAQTFLSTPGWRVRGITRNLVSSKSQALSQQGAEMVVADTIDRSSLLSAFKDAHAIYGLTDFWGPFLDPSTAEIASKKNQTTNEVAYDIEISHGINIAEAAAQIPSLERFVYSSLADVTKWSKGKYTWVYHFDGKAKVVDYIKKNLPGLAKKTSYLQIGEYVTNWNKQISLGQKQLPDGSFLLRKPHSGDAKIPMIWVERDTGKFVKALIIAPPGKTLLGFGSLIGWEEYMKIWGRVLGVKARFEQISPEEYLADWPENLAREVREGHLFHGEFGWDGGDPEVLHPKDFNIEATSVEEYIRKEDWTPMLGGKWKLLE</sequence>
<evidence type="ECO:0000256" key="2">
    <source>
        <dbReference type="ARBA" id="ARBA00022857"/>
    </source>
</evidence>
<dbReference type="PANTHER" id="PTHR42748:SF26">
    <property type="entry name" value="NMRA-LIKE DOMAIN-CONTAINING PROTEIN"/>
    <property type="match status" value="1"/>
</dbReference>
<dbReference type="GO" id="GO:0005634">
    <property type="term" value="C:nucleus"/>
    <property type="evidence" value="ECO:0007669"/>
    <property type="project" value="TreeGrafter"/>
</dbReference>
<dbReference type="CDD" id="cd05251">
    <property type="entry name" value="NmrA_like_SDR_a"/>
    <property type="match status" value="1"/>
</dbReference>